<name>A0AAF0Z4Q3_9VIRU</name>
<feature type="region of interest" description="Disordered" evidence="8">
    <location>
        <begin position="52"/>
        <end position="82"/>
    </location>
</feature>
<organism evidence="10">
    <name type="scientific">Hibiscus soymovirus</name>
    <dbReference type="NCBI Taxonomy" id="3023608"/>
    <lineage>
        <taxon>Viruses</taxon>
        <taxon>Riboviria</taxon>
        <taxon>Pararnavirae</taxon>
        <taxon>Artverviricota</taxon>
        <taxon>Revtraviricetes</taxon>
        <taxon>Ortervirales</taxon>
        <taxon>Caulimoviridae</taxon>
        <taxon>Soymovirus</taxon>
        <taxon>Soymovirus hibisci</taxon>
    </lineage>
</organism>
<evidence type="ECO:0000256" key="7">
    <source>
        <dbReference type="SAM" id="Coils"/>
    </source>
</evidence>
<evidence type="ECO:0000256" key="6">
    <source>
        <dbReference type="ARBA" id="ARBA00030758"/>
    </source>
</evidence>
<comment type="similarity">
    <text evidence="2">Belongs to the caulimoviridae viroplasmin family.</text>
</comment>
<keyword evidence="5" id="KW-1035">Host cytoplasm</keyword>
<evidence type="ECO:0000256" key="5">
    <source>
        <dbReference type="ARBA" id="ARBA00023200"/>
    </source>
</evidence>
<feature type="domain" description="Ribonuclease H1 N-terminal" evidence="9">
    <location>
        <begin position="125"/>
        <end position="165"/>
    </location>
</feature>
<sequence>MESLRPMIEAKIAELEQEVQNHKEEARRQQKLASEKEKELVTLRSLFERKEEKIQEKEKEKEKIQEKEKEKEKIQEKEKEKIQEIKDAKKDKEYEKNQHTQAQANICVSSAGTDSFDEEERSRTYYVIFTGSNRGIYDDWSKAAIFITGQNVIHKSYPSLHEAKKALQEFKQKESYKAKVQTSEQEAAQLRRQNESIRKMVVLGKTRALTIDSISTKKELEEKVKLTNNIFNQEFKFLMEYSDEDKATSIYPVGSNYQGPKAVALPEADPIKTYMMFQSGLLSAIYFENLDIFKYFPSKIRMTIQQYSQRILKGKQGFLRIFATFPEFLEGGDVIQPAVQLIQIGQSNKSYPVLSEVEQGDVLEFLLNNYVLILNKGIKVNGRINYAARSIIIWSLQAKPIQQSDRDILNKFLDQTIRVEYSFSQEIKKEICYRLTQEFKEDHICSMCEPAGSPQSPIIEEDSGDKM</sequence>
<evidence type="ECO:0000259" key="9">
    <source>
        <dbReference type="Pfam" id="PF01693"/>
    </source>
</evidence>
<proteinExistence type="inferred from homology"/>
<dbReference type="Pfam" id="PF01693">
    <property type="entry name" value="Cauli_VI"/>
    <property type="match status" value="1"/>
</dbReference>
<dbReference type="InterPro" id="IPR011320">
    <property type="entry name" value="RNase_H1_N"/>
</dbReference>
<evidence type="ECO:0000256" key="4">
    <source>
        <dbReference type="ARBA" id="ARBA00022845"/>
    </source>
</evidence>
<evidence type="ECO:0000256" key="8">
    <source>
        <dbReference type="SAM" id="MobiDB-lite"/>
    </source>
</evidence>
<evidence type="ECO:0000313" key="10">
    <source>
        <dbReference type="EMBL" id="WPF45136.1"/>
    </source>
</evidence>
<reference evidence="10" key="1">
    <citation type="submission" date="2023-09" db="EMBL/GenBank/DDBJ databases">
        <title>First report of Hibiscus soymovirus in Hibiscus rosa-sinensis in Colombia in mixed infection.</title>
        <authorList>
            <person name="Roy A."/>
            <person name="Grinstead S."/>
            <person name="Campos Pinzon J.C."/>
            <person name="Hammond J."/>
            <person name="Leon G."/>
        </authorList>
    </citation>
    <scope>NUCLEOTIDE SEQUENCE</scope>
    <source>
        <strain evidence="10">S91-THL-Tolima</strain>
    </source>
</reference>
<dbReference type="GO" id="GO:0030430">
    <property type="term" value="C:host cell cytoplasm"/>
    <property type="evidence" value="ECO:0007669"/>
    <property type="project" value="UniProtKB-SubCell"/>
</dbReference>
<protein>
    <recommendedName>
        <fullName evidence="3">Transactivator/viroplasmin protein</fullName>
    </recommendedName>
    <alternativeName>
        <fullName evidence="6">Inclusion body matrix protein</fullName>
    </alternativeName>
</protein>
<evidence type="ECO:0000256" key="1">
    <source>
        <dbReference type="ARBA" id="ARBA00004192"/>
    </source>
</evidence>
<keyword evidence="7" id="KW-0175">Coiled coil</keyword>
<dbReference type="Gene3D" id="3.40.970.10">
    <property type="entry name" value="Ribonuclease H1, N-terminal domain"/>
    <property type="match status" value="1"/>
</dbReference>
<evidence type="ECO:0000256" key="2">
    <source>
        <dbReference type="ARBA" id="ARBA00008884"/>
    </source>
</evidence>
<dbReference type="EMBL" id="OR621032">
    <property type="protein sequence ID" value="WPF45136.1"/>
    <property type="molecule type" value="Genomic_DNA"/>
</dbReference>
<comment type="subcellular location">
    <subcellularLocation>
        <location evidence="1">Host cytoplasm</location>
    </subcellularLocation>
</comment>
<dbReference type="InterPro" id="IPR009027">
    <property type="entry name" value="Ribosomal_bL9/RNase_H1_N"/>
</dbReference>
<feature type="coiled-coil region" evidence="7">
    <location>
        <begin position="173"/>
        <end position="200"/>
    </location>
</feature>
<accession>A0AAF0Z4Q3</accession>
<keyword evidence="4" id="KW-0810">Translation regulation</keyword>
<dbReference type="InterPro" id="IPR037056">
    <property type="entry name" value="RNase_H1_N_sf"/>
</dbReference>
<dbReference type="SUPFAM" id="SSF55658">
    <property type="entry name" value="L9 N-domain-like"/>
    <property type="match status" value="1"/>
</dbReference>
<evidence type="ECO:0000256" key="3">
    <source>
        <dbReference type="ARBA" id="ARBA00017800"/>
    </source>
</evidence>